<protein>
    <submittedName>
        <fullName evidence="2">Uncharacterized protein</fullName>
    </submittedName>
</protein>
<feature type="compositionally biased region" description="Basic and acidic residues" evidence="1">
    <location>
        <begin position="130"/>
        <end position="144"/>
    </location>
</feature>
<feature type="region of interest" description="Disordered" evidence="1">
    <location>
        <begin position="103"/>
        <end position="151"/>
    </location>
</feature>
<sequence length="173" mass="18930">MNEEDMFGVNDLDGDEVVVDVSASEKVEQSVKVVKREVSTADPVNTAGEVVTTADIEVTTVATTFKFSKDELTMAQTLIEIEAAKPKAITTTAITVTAASTRPKEKGIVMQEPSETPSPKPIISSQKPSQAKDEGKEKMVEPKRPLKRKDHIMMEAKIAKKLKAQMQAELEEE</sequence>
<evidence type="ECO:0000256" key="1">
    <source>
        <dbReference type="SAM" id="MobiDB-lite"/>
    </source>
</evidence>
<reference evidence="2" key="1">
    <citation type="journal article" date="2019" name="Sci. Rep.">
        <title>Draft genome of Tanacetum cinerariifolium, the natural source of mosquito coil.</title>
        <authorList>
            <person name="Yamashiro T."/>
            <person name="Shiraishi A."/>
            <person name="Satake H."/>
            <person name="Nakayama K."/>
        </authorList>
    </citation>
    <scope>NUCLEOTIDE SEQUENCE</scope>
</reference>
<gene>
    <name evidence="2" type="ORF">Tci_851654</name>
</gene>
<name>A0A699R9P6_TANCI</name>
<dbReference type="EMBL" id="BKCJ011071561">
    <property type="protein sequence ID" value="GFC79684.1"/>
    <property type="molecule type" value="Genomic_DNA"/>
</dbReference>
<comment type="caution">
    <text evidence="2">The sequence shown here is derived from an EMBL/GenBank/DDBJ whole genome shotgun (WGS) entry which is preliminary data.</text>
</comment>
<organism evidence="2">
    <name type="scientific">Tanacetum cinerariifolium</name>
    <name type="common">Dalmatian daisy</name>
    <name type="synonym">Chrysanthemum cinerariifolium</name>
    <dbReference type="NCBI Taxonomy" id="118510"/>
    <lineage>
        <taxon>Eukaryota</taxon>
        <taxon>Viridiplantae</taxon>
        <taxon>Streptophyta</taxon>
        <taxon>Embryophyta</taxon>
        <taxon>Tracheophyta</taxon>
        <taxon>Spermatophyta</taxon>
        <taxon>Magnoliopsida</taxon>
        <taxon>eudicotyledons</taxon>
        <taxon>Gunneridae</taxon>
        <taxon>Pentapetalae</taxon>
        <taxon>asterids</taxon>
        <taxon>campanulids</taxon>
        <taxon>Asterales</taxon>
        <taxon>Asteraceae</taxon>
        <taxon>Asteroideae</taxon>
        <taxon>Anthemideae</taxon>
        <taxon>Anthemidinae</taxon>
        <taxon>Tanacetum</taxon>
    </lineage>
</organism>
<proteinExistence type="predicted"/>
<accession>A0A699R9P6</accession>
<evidence type="ECO:0000313" key="2">
    <source>
        <dbReference type="EMBL" id="GFC79684.1"/>
    </source>
</evidence>
<dbReference type="AlphaFoldDB" id="A0A699R9P6"/>